<dbReference type="PANTHER" id="PTHR43194">
    <property type="entry name" value="HYDROLASE ALPHA/BETA FOLD FAMILY"/>
    <property type="match status" value="1"/>
</dbReference>
<accession>A0ABX9XL95</accession>
<dbReference type="Pfam" id="PF00561">
    <property type="entry name" value="Abhydrolase_1"/>
    <property type="match status" value="1"/>
</dbReference>
<sequence>MKPEHQVVEALGQFLIQTHYYASPAPRGTVILVNGSLATMAAFAQTVRFLQPHFNVVLFDEPYSGESKHYNANQRPITKEQEAGILLELIAHFGADHMLSFSWGGASALLALAKRPPTMRKAVVMAFSPLINRAMRSYLETGINLLLNCERRKLGMLLNETIGEHLPSLVKRYNFRHIISLHEHEYQQMAFHVSQILTQDTRCYLTGSADIKVPLLFVNGDLDRYTCPEDARHFSRHVRHCEYATVTGAGHFLDMENKDAWTQTRDAVLDFMTDREWRAEHTDNEVLAPLRLTGANRHKLGLV</sequence>
<gene>
    <name evidence="2" type="ORF">EF096_10180</name>
</gene>
<dbReference type="GO" id="GO:0016787">
    <property type="term" value="F:hydrolase activity"/>
    <property type="evidence" value="ECO:0007669"/>
    <property type="project" value="UniProtKB-KW"/>
</dbReference>
<comment type="caution">
    <text evidence="2">The sequence shown here is derived from an EMBL/GenBank/DDBJ whole genome shotgun (WGS) entry which is preliminary data.</text>
</comment>
<reference evidence="2 3" key="1">
    <citation type="submission" date="2018-11" db="EMBL/GenBank/DDBJ databases">
        <authorList>
            <person name="Jang G.I."/>
            <person name="Hwang C.Y."/>
        </authorList>
    </citation>
    <scope>NUCLEOTIDE SEQUENCE [LARGE SCALE GENOMIC DNA]</scope>
    <source>
        <strain evidence="2 3">SSM26</strain>
    </source>
</reference>
<name>A0ABX9XL95_9PSED</name>
<dbReference type="InterPro" id="IPR050228">
    <property type="entry name" value="Carboxylesterase_BioH"/>
</dbReference>
<dbReference type="SUPFAM" id="SSF53474">
    <property type="entry name" value="alpha/beta-Hydrolases"/>
    <property type="match status" value="1"/>
</dbReference>
<feature type="domain" description="AB hydrolase-1" evidence="1">
    <location>
        <begin position="29"/>
        <end position="256"/>
    </location>
</feature>
<dbReference type="InterPro" id="IPR029058">
    <property type="entry name" value="AB_hydrolase_fold"/>
</dbReference>
<dbReference type="InterPro" id="IPR000073">
    <property type="entry name" value="AB_hydrolase_1"/>
</dbReference>
<protein>
    <submittedName>
        <fullName evidence="2">Alpha/beta hydrolase</fullName>
    </submittedName>
</protein>
<dbReference type="Proteomes" id="UP000275199">
    <property type="component" value="Unassembled WGS sequence"/>
</dbReference>
<dbReference type="Gene3D" id="3.40.50.1820">
    <property type="entry name" value="alpha/beta hydrolase"/>
    <property type="match status" value="1"/>
</dbReference>
<dbReference type="PANTHER" id="PTHR43194:SF5">
    <property type="entry name" value="PIMELOYL-[ACYL-CARRIER PROTEIN] METHYL ESTER ESTERASE"/>
    <property type="match status" value="1"/>
</dbReference>
<keyword evidence="3" id="KW-1185">Reference proteome</keyword>
<dbReference type="RefSeq" id="WP_123889508.1">
    <property type="nucleotide sequence ID" value="NZ_RKKU01000010.1"/>
</dbReference>
<evidence type="ECO:0000259" key="1">
    <source>
        <dbReference type="Pfam" id="PF00561"/>
    </source>
</evidence>
<evidence type="ECO:0000313" key="2">
    <source>
        <dbReference type="EMBL" id="ROZ84754.1"/>
    </source>
</evidence>
<keyword evidence="2" id="KW-0378">Hydrolase</keyword>
<evidence type="ECO:0000313" key="3">
    <source>
        <dbReference type="Proteomes" id="UP000275199"/>
    </source>
</evidence>
<dbReference type="EMBL" id="RKKU01000010">
    <property type="protein sequence ID" value="ROZ84754.1"/>
    <property type="molecule type" value="Genomic_DNA"/>
</dbReference>
<organism evidence="2 3">
    <name type="scientific">Pseudomonas neustonica</name>
    <dbReference type="NCBI Taxonomy" id="2487346"/>
    <lineage>
        <taxon>Bacteria</taxon>
        <taxon>Pseudomonadati</taxon>
        <taxon>Pseudomonadota</taxon>
        <taxon>Gammaproteobacteria</taxon>
        <taxon>Pseudomonadales</taxon>
        <taxon>Pseudomonadaceae</taxon>
        <taxon>Pseudomonas</taxon>
    </lineage>
</organism>
<proteinExistence type="predicted"/>